<reference evidence="2" key="1">
    <citation type="submission" date="2019-07" db="EMBL/GenBank/DDBJ databases">
        <title>Phylogenomic Reclassification of ATCC Bacillus Strains and Various Taxa within the Genus Bacillus.</title>
        <authorList>
            <person name="Riojas M.A."/>
            <person name="Frank A.M."/>
            <person name="Fenn S.L."/>
            <person name="King S.P."/>
            <person name="Brower S.M."/>
            <person name="Hazbon M.H."/>
        </authorList>
    </citation>
    <scope>NUCLEOTIDE SEQUENCE</scope>
    <source>
        <strain evidence="2">NR-12239</strain>
    </source>
</reference>
<dbReference type="EMBL" id="VLYX01000029">
    <property type="protein sequence ID" value="MDR4328297.1"/>
    <property type="molecule type" value="Genomic_DNA"/>
</dbReference>
<protein>
    <submittedName>
        <fullName evidence="2">Uncharacterized protein</fullName>
    </submittedName>
</protein>
<accession>A0AAJ1Z6F5</accession>
<organism evidence="2 3">
    <name type="scientific">Bacillus pseudomycoides</name>
    <dbReference type="NCBI Taxonomy" id="64104"/>
    <lineage>
        <taxon>Bacteria</taxon>
        <taxon>Bacillati</taxon>
        <taxon>Bacillota</taxon>
        <taxon>Bacilli</taxon>
        <taxon>Bacillales</taxon>
        <taxon>Bacillaceae</taxon>
        <taxon>Bacillus</taxon>
        <taxon>Bacillus cereus group</taxon>
    </lineage>
</organism>
<name>A0AAJ1Z6F5_9BACI</name>
<evidence type="ECO:0000313" key="2">
    <source>
        <dbReference type="EMBL" id="MDR4328297.1"/>
    </source>
</evidence>
<sequence>MNDSNYHYLTSSLKSFGQPFDNRISKRSSTPIVERSYARMSQERIPHQKRGGLGGKNPR</sequence>
<dbReference type="AlphaFoldDB" id="A0AAJ1Z6F5"/>
<dbReference type="RefSeq" id="WP_142310008.1">
    <property type="nucleotide sequence ID" value="NZ_NUCG01000014.1"/>
</dbReference>
<dbReference type="Proteomes" id="UP001248134">
    <property type="component" value="Unassembled WGS sequence"/>
</dbReference>
<gene>
    <name evidence="2" type="ORF">FOS08_20985</name>
</gene>
<feature type="region of interest" description="Disordered" evidence="1">
    <location>
        <begin position="16"/>
        <end position="59"/>
    </location>
</feature>
<comment type="caution">
    <text evidence="2">The sequence shown here is derived from an EMBL/GenBank/DDBJ whole genome shotgun (WGS) entry which is preliminary data.</text>
</comment>
<evidence type="ECO:0000256" key="1">
    <source>
        <dbReference type="SAM" id="MobiDB-lite"/>
    </source>
</evidence>
<proteinExistence type="predicted"/>
<evidence type="ECO:0000313" key="3">
    <source>
        <dbReference type="Proteomes" id="UP001248134"/>
    </source>
</evidence>